<name>A0A803QVJ7_CANSA</name>
<protein>
    <submittedName>
        <fullName evidence="1">Uncharacterized protein</fullName>
    </submittedName>
</protein>
<dbReference type="EMBL" id="UZAU01000058">
    <property type="status" value="NOT_ANNOTATED_CDS"/>
    <property type="molecule type" value="Genomic_DNA"/>
</dbReference>
<proteinExistence type="predicted"/>
<evidence type="ECO:0000313" key="1">
    <source>
        <dbReference type="EnsemblPlants" id="cds.novel_model_1901_5bd9a17a.1.5bd9b136"/>
    </source>
</evidence>
<dbReference type="Proteomes" id="UP000596661">
    <property type="component" value="Chromosome 1"/>
</dbReference>
<dbReference type="AlphaFoldDB" id="A0A803QVJ7"/>
<dbReference type="EnsemblPlants" id="novel_model_1901_5bd9a17a.1.5bd9b136">
    <property type="protein sequence ID" value="cds.novel_model_1901_5bd9a17a.1.5bd9b136"/>
    <property type="gene ID" value="novel_gene_1039_5bd9a17a"/>
</dbReference>
<sequence length="61" mass="6963">MTSFQNANIFFVMFTHACRFNQFINLDIYVNGKSVFSACFCYSAEVQNGLNTFSHSLTPTH</sequence>
<accession>A0A803QVJ7</accession>
<organism evidence="1 2">
    <name type="scientific">Cannabis sativa</name>
    <name type="common">Hemp</name>
    <name type="synonym">Marijuana</name>
    <dbReference type="NCBI Taxonomy" id="3483"/>
    <lineage>
        <taxon>Eukaryota</taxon>
        <taxon>Viridiplantae</taxon>
        <taxon>Streptophyta</taxon>
        <taxon>Embryophyta</taxon>
        <taxon>Tracheophyta</taxon>
        <taxon>Spermatophyta</taxon>
        <taxon>Magnoliopsida</taxon>
        <taxon>eudicotyledons</taxon>
        <taxon>Gunneridae</taxon>
        <taxon>Pentapetalae</taxon>
        <taxon>rosids</taxon>
        <taxon>fabids</taxon>
        <taxon>Rosales</taxon>
        <taxon>Cannabaceae</taxon>
        <taxon>Cannabis</taxon>
    </lineage>
</organism>
<reference evidence="1" key="1">
    <citation type="submission" date="2018-11" db="EMBL/GenBank/DDBJ databases">
        <authorList>
            <person name="Grassa J C."/>
        </authorList>
    </citation>
    <scope>NUCLEOTIDE SEQUENCE [LARGE SCALE GENOMIC DNA]</scope>
</reference>
<keyword evidence="2" id="KW-1185">Reference proteome</keyword>
<dbReference type="Gramene" id="novel_model_1901_5bd9a17a.1.5bd9b136">
    <property type="protein sequence ID" value="cds.novel_model_1901_5bd9a17a.1.5bd9b136"/>
    <property type="gene ID" value="novel_gene_1039_5bd9a17a"/>
</dbReference>
<evidence type="ECO:0000313" key="2">
    <source>
        <dbReference type="Proteomes" id="UP000596661"/>
    </source>
</evidence>
<reference evidence="1" key="2">
    <citation type="submission" date="2021-03" db="UniProtKB">
        <authorList>
            <consortium name="EnsemblPlants"/>
        </authorList>
    </citation>
    <scope>IDENTIFICATION</scope>
</reference>